<name>A0A1G9TJ60_9EURY</name>
<dbReference type="SUPFAM" id="SSF50475">
    <property type="entry name" value="FMN-binding split barrel"/>
    <property type="match status" value="1"/>
</dbReference>
<dbReference type="InterPro" id="IPR024747">
    <property type="entry name" value="Pyridox_Oxase-rel"/>
</dbReference>
<dbReference type="RefSeq" id="WP_089696755.1">
    <property type="nucleotide sequence ID" value="NZ_FNHL01000002.1"/>
</dbReference>
<sequence length="155" mass="17181">MEDTRSVTMSDEERDEFLGAGGTGVASFPQADGEAPYSLPVSYGYDPETGGFYFRLAFGPDTSKGDVVTDRTPITFVTHEQTDTGWRSVVVTGKLHEVTEAAINSEVVTAIRRIHIPLVDVFDRNPRELEFRFFHLDPEEVHGKKEARTEADGGK</sequence>
<organism evidence="2 3">
    <name type="scientific">Halogranum gelatinilyticum</name>
    <dbReference type="NCBI Taxonomy" id="660521"/>
    <lineage>
        <taxon>Archaea</taxon>
        <taxon>Methanobacteriati</taxon>
        <taxon>Methanobacteriota</taxon>
        <taxon>Stenosarchaea group</taxon>
        <taxon>Halobacteria</taxon>
        <taxon>Halobacteriales</taxon>
        <taxon>Haloferacaceae</taxon>
    </lineage>
</organism>
<dbReference type="EMBL" id="FNHL01000002">
    <property type="protein sequence ID" value="SDM47751.1"/>
    <property type="molecule type" value="Genomic_DNA"/>
</dbReference>
<dbReference type="InterPro" id="IPR012349">
    <property type="entry name" value="Split_barrel_FMN-bd"/>
</dbReference>
<protein>
    <recommendedName>
        <fullName evidence="4">Pyridoxamine 5'-phosphate oxidase</fullName>
    </recommendedName>
</protein>
<accession>A0A1G9TJ60</accession>
<reference evidence="3" key="1">
    <citation type="submission" date="2016-10" db="EMBL/GenBank/DDBJ databases">
        <authorList>
            <person name="Varghese N."/>
            <person name="Submissions S."/>
        </authorList>
    </citation>
    <scope>NUCLEOTIDE SEQUENCE [LARGE SCALE GENOMIC DNA]</scope>
    <source>
        <strain evidence="3">CGMCC 1.10119</strain>
    </source>
</reference>
<dbReference type="AlphaFoldDB" id="A0A1G9TJ60"/>
<keyword evidence="3" id="KW-1185">Reference proteome</keyword>
<gene>
    <name evidence="2" type="ORF">SAMN04487949_1795</name>
</gene>
<proteinExistence type="predicted"/>
<feature type="region of interest" description="Disordered" evidence="1">
    <location>
        <begin position="1"/>
        <end position="31"/>
    </location>
</feature>
<evidence type="ECO:0000313" key="2">
    <source>
        <dbReference type="EMBL" id="SDM47751.1"/>
    </source>
</evidence>
<evidence type="ECO:0000313" key="3">
    <source>
        <dbReference type="Proteomes" id="UP000199451"/>
    </source>
</evidence>
<dbReference type="Pfam" id="PF12900">
    <property type="entry name" value="Pyridox_ox_2"/>
    <property type="match status" value="1"/>
</dbReference>
<dbReference type="Proteomes" id="UP000199451">
    <property type="component" value="Unassembled WGS sequence"/>
</dbReference>
<dbReference type="STRING" id="660521.SAMN04487949_1795"/>
<evidence type="ECO:0000256" key="1">
    <source>
        <dbReference type="SAM" id="MobiDB-lite"/>
    </source>
</evidence>
<dbReference type="OrthoDB" id="953at2157"/>
<dbReference type="Gene3D" id="2.30.110.10">
    <property type="entry name" value="Electron Transport, Fmn-binding Protein, Chain A"/>
    <property type="match status" value="1"/>
</dbReference>
<evidence type="ECO:0008006" key="4">
    <source>
        <dbReference type="Google" id="ProtNLM"/>
    </source>
</evidence>